<dbReference type="EMBL" id="MYFO01000008">
    <property type="protein sequence ID" value="TFE88862.1"/>
    <property type="molecule type" value="Genomic_DNA"/>
</dbReference>
<evidence type="ECO:0000313" key="4">
    <source>
        <dbReference type="Proteomes" id="UP000298246"/>
    </source>
</evidence>
<protein>
    <submittedName>
        <fullName evidence="3">Uncharacterized protein</fullName>
    </submittedName>
</protein>
<dbReference type="RefSeq" id="WP_134751567.1">
    <property type="nucleotide sequence ID" value="NZ_MYFO02000011.1"/>
</dbReference>
<feature type="chain" id="PRO_5021483519" evidence="2">
    <location>
        <begin position="24"/>
        <end position="498"/>
    </location>
</feature>
<feature type="signal peptide" evidence="2">
    <location>
        <begin position="1"/>
        <end position="23"/>
    </location>
</feature>
<evidence type="ECO:0000313" key="3">
    <source>
        <dbReference type="EMBL" id="TFE88862.1"/>
    </source>
</evidence>
<comment type="caution">
    <text evidence="3">The sequence shown here is derived from an EMBL/GenBank/DDBJ whole genome shotgun (WGS) entry which is preliminary data.</text>
</comment>
<dbReference type="AlphaFoldDB" id="A0A4Y8Q5I1"/>
<feature type="region of interest" description="Disordered" evidence="1">
    <location>
        <begin position="26"/>
        <end position="49"/>
    </location>
</feature>
<dbReference type="Gene3D" id="2.130.10.10">
    <property type="entry name" value="YVTN repeat-like/Quinoprotein amine dehydrogenase"/>
    <property type="match status" value="1"/>
</dbReference>
<dbReference type="PROSITE" id="PS51257">
    <property type="entry name" value="PROKAR_LIPOPROTEIN"/>
    <property type="match status" value="1"/>
</dbReference>
<dbReference type="InterPro" id="IPR011042">
    <property type="entry name" value="6-blade_b-propeller_TolB-like"/>
</dbReference>
<name>A0A4Y8Q5I1_9BACL</name>
<sequence length="498" mass="55665">MKKQTSLLVILLSTLLIAGCESAQTGTDAQTTPQQSVQPSPSSEVKASPVVTAPITTVKPAVTAAAGKVEASPELVEGTANKYSLDEIERILHEDKTVFDIVESPNRRAIAYMVSPTRSEYDEMTLYIWNVGEEKPRSSQAGPDSTVGEVFWSPNSDYVFVDVGTFVTRGGGLYSAKTLEVVQAFGYLNRVYFSPDGKHIVYSGSSDRSIDTLKGNYLDPGEAFDLVVYDIDKHQESILLKGTKTEDFIANGWLDSNTISYHTTTYHVVDDQIHDVDTKYTYELDSQASKADPTQKRPTTDADWDRVRSLLKKSFSETWSPDRQTLAFVQGIEKESYGSVWFWRLNEDQPVQVSEDQMLGQIVWSNNSRYFMFNSGMSSEDEVHVVDIGTGKAISIGCFCMNNQGRHTELPYFSADSRYVLFSGIEDIRSTYKSNTETGNSHNVSLLNLTTGEVKVVFPADEKRDYIPLGWSGEKKMIYRIVDYAANTRELAEYELSE</sequence>
<evidence type="ECO:0000256" key="1">
    <source>
        <dbReference type="SAM" id="MobiDB-lite"/>
    </source>
</evidence>
<dbReference type="Proteomes" id="UP000298246">
    <property type="component" value="Unassembled WGS sequence"/>
</dbReference>
<evidence type="ECO:0000256" key="2">
    <source>
        <dbReference type="SAM" id="SignalP"/>
    </source>
</evidence>
<organism evidence="3 4">
    <name type="scientific">Paenibacillus athensensis</name>
    <dbReference type="NCBI Taxonomy" id="1967502"/>
    <lineage>
        <taxon>Bacteria</taxon>
        <taxon>Bacillati</taxon>
        <taxon>Bacillota</taxon>
        <taxon>Bacilli</taxon>
        <taxon>Bacillales</taxon>
        <taxon>Paenibacillaceae</taxon>
        <taxon>Paenibacillus</taxon>
    </lineage>
</organism>
<reference evidence="3 4" key="1">
    <citation type="submission" date="2017-03" db="EMBL/GenBank/DDBJ databases">
        <title>Isolation of Levoglucosan Utilizing Bacteria.</title>
        <authorList>
            <person name="Arya A.S."/>
        </authorList>
    </citation>
    <scope>NUCLEOTIDE SEQUENCE [LARGE SCALE GENOMIC DNA]</scope>
    <source>
        <strain evidence="3 4">MEC069</strain>
    </source>
</reference>
<dbReference type="Gene3D" id="2.120.10.30">
    <property type="entry name" value="TolB, C-terminal domain"/>
    <property type="match status" value="1"/>
</dbReference>
<dbReference type="OrthoDB" id="2662747at2"/>
<dbReference type="SUPFAM" id="SSF82171">
    <property type="entry name" value="DPP6 N-terminal domain-like"/>
    <property type="match status" value="1"/>
</dbReference>
<proteinExistence type="predicted"/>
<keyword evidence="4" id="KW-1185">Reference proteome</keyword>
<accession>A0A4Y8Q5I1</accession>
<dbReference type="InterPro" id="IPR015943">
    <property type="entry name" value="WD40/YVTN_repeat-like_dom_sf"/>
</dbReference>
<keyword evidence="2" id="KW-0732">Signal</keyword>
<gene>
    <name evidence="3" type="ORF">B5M42_08075</name>
</gene>
<feature type="compositionally biased region" description="Low complexity" evidence="1">
    <location>
        <begin position="30"/>
        <end position="43"/>
    </location>
</feature>